<feature type="domain" description="ATP-grasp" evidence="5">
    <location>
        <begin position="115"/>
        <end position="315"/>
    </location>
</feature>
<organism evidence="6 7">
    <name type="scientific">Skermania pinensis</name>
    <dbReference type="NCBI Taxonomy" id="39122"/>
    <lineage>
        <taxon>Bacteria</taxon>
        <taxon>Bacillati</taxon>
        <taxon>Actinomycetota</taxon>
        <taxon>Actinomycetes</taxon>
        <taxon>Mycobacteriales</taxon>
        <taxon>Gordoniaceae</taxon>
        <taxon>Skermania</taxon>
    </lineage>
</organism>
<accession>A0ABX8S705</accession>
<evidence type="ECO:0000256" key="3">
    <source>
        <dbReference type="ARBA" id="ARBA00022840"/>
    </source>
</evidence>
<keyword evidence="7" id="KW-1185">Reference proteome</keyword>
<evidence type="ECO:0000313" key="6">
    <source>
        <dbReference type="EMBL" id="QXQ13613.1"/>
    </source>
</evidence>
<dbReference type="PROSITE" id="PS50975">
    <property type="entry name" value="ATP_GRASP"/>
    <property type="match status" value="1"/>
</dbReference>
<evidence type="ECO:0000313" key="7">
    <source>
        <dbReference type="Proteomes" id="UP000887023"/>
    </source>
</evidence>
<dbReference type="SUPFAM" id="SSF56059">
    <property type="entry name" value="Glutathione synthetase ATP-binding domain-like"/>
    <property type="match status" value="1"/>
</dbReference>
<keyword evidence="1" id="KW-0436">Ligase</keyword>
<dbReference type="RefSeq" id="WP_066469555.1">
    <property type="nucleotide sequence ID" value="NZ_CBCRUZ010000005.1"/>
</dbReference>
<gene>
    <name evidence="6" type="ORF">KV203_17680</name>
</gene>
<evidence type="ECO:0000256" key="4">
    <source>
        <dbReference type="PROSITE-ProRule" id="PRU00409"/>
    </source>
</evidence>
<dbReference type="InterPro" id="IPR052032">
    <property type="entry name" value="ATP-dep_AA_Ligase"/>
</dbReference>
<protein>
    <recommendedName>
        <fullName evidence="5">ATP-grasp domain-containing protein</fullName>
    </recommendedName>
</protein>
<evidence type="ECO:0000256" key="2">
    <source>
        <dbReference type="ARBA" id="ARBA00022741"/>
    </source>
</evidence>
<dbReference type="PANTHER" id="PTHR43585">
    <property type="entry name" value="FUMIPYRROLE BIOSYNTHESIS PROTEIN C"/>
    <property type="match status" value="1"/>
</dbReference>
<dbReference type="InterPro" id="IPR011761">
    <property type="entry name" value="ATP-grasp"/>
</dbReference>
<dbReference type="EMBL" id="CP079105">
    <property type="protein sequence ID" value="QXQ13613.1"/>
    <property type="molecule type" value="Genomic_DNA"/>
</dbReference>
<keyword evidence="3 4" id="KW-0067">ATP-binding</keyword>
<dbReference type="Gene3D" id="3.30.470.20">
    <property type="entry name" value="ATP-grasp fold, B domain"/>
    <property type="match status" value="1"/>
</dbReference>
<sequence>MLRDVPTLAIVHEVDSISLLHLARIYSGWMDIVWAVDDARLTAADRRQLGRFGRVCDIGGSVHEAAAVLASAGVDGVTTFADAQLVRTAEIAEILRLPGNPPEVANRLVDKGEQRRALAAAGVPVPEFVELGVATEPTSFDAVRYPAVLKPTVGAGGRTTFAAPDAGAAAWQLAALRAAGDLRPMILEECLGEYPPGQRGEYGDYVSVESVVGAGVVHTVQVVGRMPLAAEFRETGAFAPAGLCPERSAELAATVADAAAALGIRTGCLHTEIKLTADGPRIIEVNGRIGGGGVPGIVADTTGVSLYRCAALAAVGAEIEPELDQRGPRNGVSFAIALQPPLDTPVALTPGWSEVLHGIDGVRQIDVRAEQATVGHGEGSYGYLVMLAGLAESPERMLEAYRTLYSVMRPLANAQ</sequence>
<evidence type="ECO:0000256" key="1">
    <source>
        <dbReference type="ARBA" id="ARBA00022598"/>
    </source>
</evidence>
<proteinExistence type="predicted"/>
<name>A0ABX8S705_9ACTN</name>
<reference evidence="6" key="1">
    <citation type="submission" date="2021-07" db="EMBL/GenBank/DDBJ databases">
        <title>Candidatus Kaistella beijingensis sp. nov. isolated from a municipal wastewater treatment plant is involved in sludge foaming.</title>
        <authorList>
            <person name="Song Y."/>
            <person name="Liu S.-J."/>
        </authorList>
    </citation>
    <scope>NUCLEOTIDE SEQUENCE</scope>
    <source>
        <strain evidence="6">DSM 43998</strain>
    </source>
</reference>
<evidence type="ECO:0000259" key="5">
    <source>
        <dbReference type="PROSITE" id="PS50975"/>
    </source>
</evidence>
<dbReference type="Proteomes" id="UP000887023">
    <property type="component" value="Chromosome"/>
</dbReference>
<keyword evidence="2 4" id="KW-0547">Nucleotide-binding</keyword>
<dbReference type="PANTHER" id="PTHR43585:SF2">
    <property type="entry name" value="ATP-GRASP ENZYME FSQD"/>
    <property type="match status" value="1"/>
</dbReference>